<protein>
    <recommendedName>
        <fullName evidence="3">Cullin, a subunit of E3 ubiquitin ligase</fullName>
    </recommendedName>
</protein>
<gene>
    <name evidence="1" type="ORF">D806_057960</name>
</gene>
<sequence>MGDPVIGTEAVAAGFATPYQLRSRYWPVYPGIYVPKDTQPTAALRAKAAWLWSDRRAVLAGRSASALHRSRWLDPRAPAELIHDNRRPPCGIKTWLDRFEDDEITVVDGMRVTTPARTALDLACRYPLDTAVTLIDALANATRLKMADVELLVDRYRGRRGIKNARHVLDLVDGGAESPRETWLRLEVIRGGFPRPQTQIPVHDEYGVLVGVFGMGWEDAMVGLDYEGDQHRTDRRRFNRDIHKSEDVRRLGWTHIRVTAQDGEADILKRIEAAGVPRGPRV</sequence>
<dbReference type="AlphaFoldDB" id="A0A2U9PY61"/>
<dbReference type="Proteomes" id="UP000011200">
    <property type="component" value="Chromosome"/>
</dbReference>
<name>A0A2U9PY61_MYCSE</name>
<dbReference type="EMBL" id="CP027541">
    <property type="protein sequence ID" value="AWT56736.1"/>
    <property type="molecule type" value="Genomic_DNA"/>
</dbReference>
<accession>A0A2U9PY61</accession>
<evidence type="ECO:0000313" key="1">
    <source>
        <dbReference type="EMBL" id="AWT56736.1"/>
    </source>
</evidence>
<evidence type="ECO:0000313" key="2">
    <source>
        <dbReference type="Proteomes" id="UP000011200"/>
    </source>
</evidence>
<proteinExistence type="predicted"/>
<reference evidence="2" key="2">
    <citation type="submission" date="2018-03" db="EMBL/GenBank/DDBJ databases">
        <authorList>
            <person name="Derbyshire K."/>
            <person name="Gray T.A."/>
            <person name="Champion M."/>
        </authorList>
    </citation>
    <scope>NUCLEOTIDE SEQUENCE [LARGE SCALE GENOMIC DNA]</scope>
    <source>
        <strain evidence="2">MKD8</strain>
    </source>
</reference>
<reference evidence="1 2" key="1">
    <citation type="journal article" date="2013" name="Genome Announc.">
        <title>Draft genome sequence of MKD8, a conjugal recipient Mycobacterium smegmatis strain.</title>
        <authorList>
            <person name="Gray T.A."/>
            <person name="Palumbo M.J."/>
            <person name="Derbyshire K.M."/>
        </authorList>
    </citation>
    <scope>NUCLEOTIDE SEQUENCE [LARGE SCALE GENOMIC DNA]</scope>
    <source>
        <strain evidence="1 2">MKD8</strain>
    </source>
</reference>
<dbReference type="RefSeq" id="WP_003897314.1">
    <property type="nucleotide sequence ID" value="NZ_CP027541.1"/>
</dbReference>
<organism evidence="1 2">
    <name type="scientific">Mycolicibacterium smegmatis (strain MKD8)</name>
    <name type="common">Mycobacterium smegmatis</name>
    <dbReference type="NCBI Taxonomy" id="1214915"/>
    <lineage>
        <taxon>Bacteria</taxon>
        <taxon>Bacillati</taxon>
        <taxon>Actinomycetota</taxon>
        <taxon>Actinomycetes</taxon>
        <taxon>Mycobacteriales</taxon>
        <taxon>Mycobacteriaceae</taxon>
        <taxon>Mycolicibacterium</taxon>
    </lineage>
</organism>
<evidence type="ECO:0008006" key="3">
    <source>
        <dbReference type="Google" id="ProtNLM"/>
    </source>
</evidence>